<accession>A0ABD4TUM8</accession>
<dbReference type="EMBL" id="JAGPYW010000006">
    <property type="protein sequence ID" value="MCQ4614481.1"/>
    <property type="molecule type" value="Genomic_DNA"/>
</dbReference>
<dbReference type="SUPFAM" id="SSF74650">
    <property type="entry name" value="Galactose mutarotase-like"/>
    <property type="match status" value="1"/>
</dbReference>
<dbReference type="InterPro" id="IPR011013">
    <property type="entry name" value="Gal_mutarotase_sf_dom"/>
</dbReference>
<organism evidence="1 2">
    <name type="scientific">Corynebacterium pseudogenitalium</name>
    <dbReference type="NCBI Taxonomy" id="38303"/>
    <lineage>
        <taxon>Bacteria</taxon>
        <taxon>Bacillati</taxon>
        <taxon>Actinomycetota</taxon>
        <taxon>Actinomycetes</taxon>
        <taxon>Mycobacteriales</taxon>
        <taxon>Corynebacteriaceae</taxon>
        <taxon>Corynebacterium</taxon>
    </lineage>
</organism>
<comment type="caution">
    <text evidence="1">The sequence shown here is derived from an EMBL/GenBank/DDBJ whole genome shotgun (WGS) entry which is preliminary data.</text>
</comment>
<evidence type="ECO:0000313" key="1">
    <source>
        <dbReference type="EMBL" id="MCQ4614481.1"/>
    </source>
</evidence>
<evidence type="ECO:0000313" key="2">
    <source>
        <dbReference type="Proteomes" id="UP001205080"/>
    </source>
</evidence>
<dbReference type="AlphaFoldDB" id="A0ABD4TUM8"/>
<gene>
    <name evidence="1" type="ORF">KBX22_07030</name>
</gene>
<protein>
    <recommendedName>
        <fullName evidence="3">Glucose-6-phosphate 1-epimerase</fullName>
    </recommendedName>
</protein>
<dbReference type="PANTHER" id="PTHR11122">
    <property type="entry name" value="APOSPORY-ASSOCIATED PROTEIN C-RELATED"/>
    <property type="match status" value="1"/>
</dbReference>
<sequence length="219" mass="23766">MTQPLFFHSQHNPAHGGIPVVAPWFAQTLGEQMHGWATSLEWQHDGDTMRVSHDNFHLVFRSQLDDGRSRFELTITNGATTPRPVQIALHPYWACDAATAELSGVQGSRFLDKTDGELKTVEGPLRFGNETDAVIAGATSAVLRDATRELTFTCTGTDHLVVWNPGPDVCRDAEDLGDDDWAHFVCVEPALLGEDRRGVTLIPGASASIALEVAVAALP</sequence>
<proteinExistence type="predicted"/>
<dbReference type="Pfam" id="PF01263">
    <property type="entry name" value="Aldose_epim"/>
    <property type="match status" value="1"/>
</dbReference>
<dbReference type="Proteomes" id="UP001205080">
    <property type="component" value="Unassembled WGS sequence"/>
</dbReference>
<dbReference type="InterPro" id="IPR008183">
    <property type="entry name" value="Aldose_1/G6P_1-epimerase"/>
</dbReference>
<evidence type="ECO:0008006" key="3">
    <source>
        <dbReference type="Google" id="ProtNLM"/>
    </source>
</evidence>
<name>A0ABD4TUM8_9CORY</name>
<dbReference type="Gene3D" id="2.70.98.10">
    <property type="match status" value="1"/>
</dbReference>
<dbReference type="RefSeq" id="WP_256000928.1">
    <property type="nucleotide sequence ID" value="NZ_JAGPYW010000006.1"/>
</dbReference>
<dbReference type="InterPro" id="IPR014718">
    <property type="entry name" value="GH-type_carb-bd"/>
</dbReference>
<dbReference type="PANTHER" id="PTHR11122:SF13">
    <property type="entry name" value="GLUCOSE-6-PHOSPHATE 1-EPIMERASE"/>
    <property type="match status" value="1"/>
</dbReference>
<reference evidence="1 2" key="1">
    <citation type="submission" date="2021-04" db="EMBL/GenBank/DDBJ databases">
        <title>Corynebacterium genitalium sp. nov. and Corynebacterium genitalium sp. nov., two new species of the genus Corynebacterium.</title>
        <authorList>
            <person name="Jaen-Luchoro D."/>
            <person name="Pinyeiro-Iglesias B."/>
            <person name="Al-Shaer S."/>
            <person name="Karlsson R."/>
            <person name="Gonzales-Siles L."/>
            <person name="Cardew S."/>
            <person name="Jensie-Markopolous S."/>
            <person name="Ohlen M."/>
            <person name="Inganas E."/>
            <person name="Moore E.R.B."/>
        </authorList>
    </citation>
    <scope>NUCLEOTIDE SEQUENCE [LARGE SCALE GENOMIC DNA]</scope>
    <source>
        <strain evidence="1 2">CCUG 55013</strain>
    </source>
</reference>